<evidence type="ECO:0000313" key="3">
    <source>
        <dbReference type="Proteomes" id="UP001597186"/>
    </source>
</evidence>
<keyword evidence="3" id="KW-1185">Reference proteome</keyword>
<dbReference type="Gene3D" id="3.40.50.880">
    <property type="match status" value="1"/>
</dbReference>
<dbReference type="InterPro" id="IPR044992">
    <property type="entry name" value="ChyE-like"/>
</dbReference>
<dbReference type="CDD" id="cd01741">
    <property type="entry name" value="GATase1_1"/>
    <property type="match status" value="1"/>
</dbReference>
<dbReference type="RefSeq" id="WP_379912874.1">
    <property type="nucleotide sequence ID" value="NZ_JBHUDD010000027.1"/>
</dbReference>
<protein>
    <submittedName>
        <fullName evidence="2">Type 1 glutamine amidotransferase</fullName>
        <ecNumber evidence="2">3.4.-.-</ecNumber>
    </submittedName>
</protein>
<feature type="domain" description="Glutamine amidotransferase" evidence="1">
    <location>
        <begin position="77"/>
        <end position="176"/>
    </location>
</feature>
<dbReference type="PANTHER" id="PTHR42695:SF5">
    <property type="entry name" value="GLUTAMINE AMIDOTRANSFERASE YLR126C-RELATED"/>
    <property type="match status" value="1"/>
</dbReference>
<reference evidence="3" key="1">
    <citation type="journal article" date="2019" name="Int. J. Syst. Evol. Microbiol.">
        <title>The Global Catalogue of Microorganisms (GCM) 10K type strain sequencing project: providing services to taxonomists for standard genome sequencing and annotation.</title>
        <authorList>
            <consortium name="The Broad Institute Genomics Platform"/>
            <consortium name="The Broad Institute Genome Sequencing Center for Infectious Disease"/>
            <person name="Wu L."/>
            <person name="Ma J."/>
        </authorList>
    </citation>
    <scope>NUCLEOTIDE SEQUENCE [LARGE SCALE GENOMIC DNA]</scope>
    <source>
        <strain evidence="3">CGMCC 1.12477</strain>
    </source>
</reference>
<proteinExistence type="predicted"/>
<gene>
    <name evidence="2" type="ORF">ACFTOW_02890</name>
</gene>
<dbReference type="PANTHER" id="PTHR42695">
    <property type="entry name" value="GLUTAMINE AMIDOTRANSFERASE YLR126C-RELATED"/>
    <property type="match status" value="1"/>
</dbReference>
<dbReference type="PROSITE" id="PS51273">
    <property type="entry name" value="GATASE_TYPE_1"/>
    <property type="match status" value="1"/>
</dbReference>
<dbReference type="EC" id="3.4.-.-" evidence="2"/>
<dbReference type="SUPFAM" id="SSF52317">
    <property type="entry name" value="Class I glutamine amidotransferase-like"/>
    <property type="match status" value="1"/>
</dbReference>
<organism evidence="2 3">
    <name type="scientific">Lacimonas salitolerans</name>
    <dbReference type="NCBI Taxonomy" id="1323750"/>
    <lineage>
        <taxon>Bacteria</taxon>
        <taxon>Pseudomonadati</taxon>
        <taxon>Pseudomonadota</taxon>
        <taxon>Alphaproteobacteria</taxon>
        <taxon>Rhodobacterales</taxon>
        <taxon>Paracoccaceae</taxon>
        <taxon>Lacimonas</taxon>
    </lineage>
</organism>
<evidence type="ECO:0000313" key="2">
    <source>
        <dbReference type="EMBL" id="MFD1508346.1"/>
    </source>
</evidence>
<accession>A0ABW4ECN2</accession>
<name>A0ABW4ECN2_9RHOB</name>
<dbReference type="GO" id="GO:0016787">
    <property type="term" value="F:hydrolase activity"/>
    <property type="evidence" value="ECO:0007669"/>
    <property type="project" value="UniProtKB-KW"/>
</dbReference>
<evidence type="ECO:0000259" key="1">
    <source>
        <dbReference type="Pfam" id="PF00117"/>
    </source>
</evidence>
<comment type="caution">
    <text evidence="2">The sequence shown here is derived from an EMBL/GenBank/DDBJ whole genome shotgun (WGS) entry which is preliminary data.</text>
</comment>
<dbReference type="Proteomes" id="UP001597186">
    <property type="component" value="Unassembled WGS sequence"/>
</dbReference>
<dbReference type="Pfam" id="PF00117">
    <property type="entry name" value="GATase"/>
    <property type="match status" value="1"/>
</dbReference>
<keyword evidence="2" id="KW-0378">Hydrolase</keyword>
<dbReference type="InterPro" id="IPR029062">
    <property type="entry name" value="Class_I_gatase-like"/>
</dbReference>
<keyword evidence="2" id="KW-0315">Glutamine amidotransferase</keyword>
<dbReference type="EMBL" id="JBHUDD010000027">
    <property type="protein sequence ID" value="MFD1508346.1"/>
    <property type="molecule type" value="Genomic_DNA"/>
</dbReference>
<dbReference type="InterPro" id="IPR017926">
    <property type="entry name" value="GATASE"/>
</dbReference>
<sequence length="235" mass="25110">MKIGILQTGHAPDQIRDSIGDYEDMFQHLLAAHGFDFETWNVVDGAFPPGPEACDGWLITGSKHGAYEDHPWIPPLEVLIRAIRDTARPLVGVCFGHQIIAQALGGRVEKFAGGWAIGPQAYDLADGGQITLNAWHQDQVTALPPGAKVMAHNDFCANAALTIGDSILTVQAHPEFGRDVIDGLLTHRAHGVVPDAQIATATAALDTPTQGMDFGVRMAAFFRQHATASMTEGAS</sequence>